<gene>
    <name evidence="1" type="ORF">BDN71DRAFT_1541436</name>
</gene>
<dbReference type="OrthoDB" id="2536450at2759"/>
<evidence type="ECO:0000313" key="1">
    <source>
        <dbReference type="EMBL" id="KAF9497637.1"/>
    </source>
</evidence>
<keyword evidence="2" id="KW-1185">Reference proteome</keyword>
<name>A0A9P5ZZX6_PLEER</name>
<organism evidence="1 2">
    <name type="scientific">Pleurotus eryngii</name>
    <name type="common">Boletus of the steppes</name>
    <dbReference type="NCBI Taxonomy" id="5323"/>
    <lineage>
        <taxon>Eukaryota</taxon>
        <taxon>Fungi</taxon>
        <taxon>Dikarya</taxon>
        <taxon>Basidiomycota</taxon>
        <taxon>Agaricomycotina</taxon>
        <taxon>Agaricomycetes</taxon>
        <taxon>Agaricomycetidae</taxon>
        <taxon>Agaricales</taxon>
        <taxon>Pleurotineae</taxon>
        <taxon>Pleurotaceae</taxon>
        <taxon>Pleurotus</taxon>
    </lineage>
</organism>
<proteinExistence type="predicted"/>
<dbReference type="Proteomes" id="UP000807025">
    <property type="component" value="Unassembled WGS sequence"/>
</dbReference>
<reference evidence="1" key="1">
    <citation type="submission" date="2020-11" db="EMBL/GenBank/DDBJ databases">
        <authorList>
            <consortium name="DOE Joint Genome Institute"/>
            <person name="Ahrendt S."/>
            <person name="Riley R."/>
            <person name="Andreopoulos W."/>
            <person name="Labutti K."/>
            <person name="Pangilinan J."/>
            <person name="Ruiz-Duenas F.J."/>
            <person name="Barrasa J.M."/>
            <person name="Sanchez-Garcia M."/>
            <person name="Camarero S."/>
            <person name="Miyauchi S."/>
            <person name="Serrano A."/>
            <person name="Linde D."/>
            <person name="Babiker R."/>
            <person name="Drula E."/>
            <person name="Ayuso-Fernandez I."/>
            <person name="Pacheco R."/>
            <person name="Padilla G."/>
            <person name="Ferreira P."/>
            <person name="Barriuso J."/>
            <person name="Kellner H."/>
            <person name="Castanera R."/>
            <person name="Alfaro M."/>
            <person name="Ramirez L."/>
            <person name="Pisabarro A.G."/>
            <person name="Kuo A."/>
            <person name="Tritt A."/>
            <person name="Lipzen A."/>
            <person name="He G."/>
            <person name="Yan M."/>
            <person name="Ng V."/>
            <person name="Cullen D."/>
            <person name="Martin F."/>
            <person name="Rosso M.-N."/>
            <person name="Henrissat B."/>
            <person name="Hibbett D."/>
            <person name="Martinez A.T."/>
            <person name="Grigoriev I.V."/>
        </authorList>
    </citation>
    <scope>NUCLEOTIDE SEQUENCE</scope>
    <source>
        <strain evidence="1">ATCC 90797</strain>
    </source>
</reference>
<dbReference type="EMBL" id="MU154542">
    <property type="protein sequence ID" value="KAF9497637.1"/>
    <property type="molecule type" value="Genomic_DNA"/>
</dbReference>
<dbReference type="AlphaFoldDB" id="A0A9P5ZZX6"/>
<comment type="caution">
    <text evidence="1">The sequence shown here is derived from an EMBL/GenBank/DDBJ whole genome shotgun (WGS) entry which is preliminary data.</text>
</comment>
<protein>
    <submittedName>
        <fullName evidence="1">Uncharacterized protein</fullName>
    </submittedName>
</protein>
<accession>A0A9P5ZZX6</accession>
<evidence type="ECO:0000313" key="2">
    <source>
        <dbReference type="Proteomes" id="UP000807025"/>
    </source>
</evidence>
<sequence length="125" mass="13991">MSKSSALLSFAFTRSWLPLSQFMAVFRLMMNLLYLFDRCLTAVKPRLVRIVTNQNTANCPNPSALTPIALNGGNASIVQPADNWSTSLCPQASCSNLFQLNASNCRPQHRSRLLCRISQLRARFQ</sequence>